<dbReference type="SUPFAM" id="SSF53098">
    <property type="entry name" value="Ribonuclease H-like"/>
    <property type="match status" value="1"/>
</dbReference>
<dbReference type="Pfam" id="PF00665">
    <property type="entry name" value="rve"/>
    <property type="match status" value="1"/>
</dbReference>
<dbReference type="InterPro" id="IPR050900">
    <property type="entry name" value="Transposase_IS3/IS150/IS904"/>
</dbReference>
<dbReference type="PANTHER" id="PTHR46889">
    <property type="entry name" value="TRANSPOSASE INSF FOR INSERTION SEQUENCE IS3B-RELATED"/>
    <property type="match status" value="1"/>
</dbReference>
<evidence type="ECO:0000259" key="2">
    <source>
        <dbReference type="PROSITE" id="PS50994"/>
    </source>
</evidence>
<dbReference type="Pfam" id="PF13333">
    <property type="entry name" value="rve_2"/>
    <property type="match status" value="1"/>
</dbReference>
<dbReference type="GO" id="GO:0015074">
    <property type="term" value="P:DNA integration"/>
    <property type="evidence" value="ECO:0007669"/>
    <property type="project" value="InterPro"/>
</dbReference>
<dbReference type="Gene3D" id="3.30.420.10">
    <property type="entry name" value="Ribonuclease H-like superfamily/Ribonuclease H"/>
    <property type="match status" value="1"/>
</dbReference>
<dbReference type="PANTHER" id="PTHR46889:SF5">
    <property type="entry name" value="INTEGRASE PROTEIN"/>
    <property type="match status" value="1"/>
</dbReference>
<gene>
    <name evidence="3" type="ordered locus">cgR_2323</name>
</gene>
<evidence type="ECO:0000313" key="3">
    <source>
        <dbReference type="EMBL" id="BAF55328.1"/>
    </source>
</evidence>
<dbReference type="InterPro" id="IPR001584">
    <property type="entry name" value="Integrase_cat-core"/>
</dbReference>
<dbReference type="InterPro" id="IPR012337">
    <property type="entry name" value="RNaseH-like_sf"/>
</dbReference>
<reference evidence="3" key="1">
    <citation type="journal article" date="2007" name="Microbiology">
        <title>Comparative analysis of the Corynebacterium glutamicum group and complete genome sequence of strain R.</title>
        <authorList>
            <person name="Yukawa H."/>
            <person name="Omumasaba C.A."/>
            <person name="Nonaka H."/>
            <person name="Kos P."/>
            <person name="Okai N."/>
            <person name="Suzuki N."/>
            <person name="Suda M."/>
            <person name="Tsuge Y."/>
            <person name="Watanabe J."/>
            <person name="Ikeda Y."/>
            <person name="Vertes A.A."/>
            <person name="Inui M."/>
        </authorList>
    </citation>
    <scope>NUCLEOTIDE SEQUENCE</scope>
    <source>
        <strain evidence="3">R</strain>
    </source>
</reference>
<dbReference type="InterPro" id="IPR036397">
    <property type="entry name" value="RNaseH_sf"/>
</dbReference>
<organism evidence="3">
    <name type="scientific">Corynebacterium glutamicum (strain R)</name>
    <dbReference type="NCBI Taxonomy" id="340322"/>
    <lineage>
        <taxon>Bacteria</taxon>
        <taxon>Bacillati</taxon>
        <taxon>Actinomycetota</taxon>
        <taxon>Actinomycetes</taxon>
        <taxon>Mycobacteriales</taxon>
        <taxon>Corynebacteriaceae</taxon>
        <taxon>Corynebacterium</taxon>
    </lineage>
</organism>
<dbReference type="InterPro" id="IPR048020">
    <property type="entry name" value="Transpos_IS3"/>
</dbReference>
<dbReference type="EMBL" id="AP009044">
    <property type="protein sequence ID" value="BAF55328.1"/>
    <property type="molecule type" value="Genomic_DNA"/>
</dbReference>
<evidence type="ECO:0000256" key="1">
    <source>
        <dbReference type="ARBA" id="ARBA00002286"/>
    </source>
</evidence>
<comment type="function">
    <text evidence="1">Involved in the transposition of the insertion sequence.</text>
</comment>
<dbReference type="Pfam" id="PF13276">
    <property type="entry name" value="HTH_21"/>
    <property type="match status" value="1"/>
</dbReference>
<accession>A0AB72VDC9</accession>
<dbReference type="PROSITE" id="PS50994">
    <property type="entry name" value="INTEGRASE"/>
    <property type="match status" value="1"/>
</dbReference>
<dbReference type="Proteomes" id="UP000006698">
    <property type="component" value="Chromosome"/>
</dbReference>
<dbReference type="NCBIfam" id="NF033516">
    <property type="entry name" value="transpos_IS3"/>
    <property type="match status" value="1"/>
</dbReference>
<dbReference type="GO" id="GO:0003676">
    <property type="term" value="F:nucleic acid binding"/>
    <property type="evidence" value="ECO:0007669"/>
    <property type="project" value="InterPro"/>
</dbReference>
<dbReference type="InterPro" id="IPR025948">
    <property type="entry name" value="HTH-like_dom"/>
</dbReference>
<feature type="domain" description="Integrase catalytic" evidence="2">
    <location>
        <begin position="121"/>
        <end position="296"/>
    </location>
</feature>
<dbReference type="AlphaFoldDB" id="A0AB72VDC9"/>
<dbReference type="KEGG" id="cgt:cgR_2323"/>
<protein>
    <recommendedName>
        <fullName evidence="2">Integrase catalytic domain-containing protein</fullName>
    </recommendedName>
</protein>
<proteinExistence type="predicted"/>
<name>A0AB72VDC9_CORGB</name>
<sequence>MPRNHKNRVLPAHGGFRRQITALCAWPECSKYHDPGFINGPIKTNNPSSGTSSKACLMNVFCSTGPKSHKTYGAPRITADLHDEGIDVDRKTVAKSMRRQGIEGISPRSWVPVTTIPGTLSHNIPDRVKRDFDTGALNRVWISDITYLKTNQGWLYLCVVRDGCSRRVLGWAMDDTQTTRLVERALRMAHTLRRGVLDGVVFHADRGTQFTSDQLYRVCQELGIAQSMGRTGVCFDNSMAESFWSTLKNEFYDRRWWATRDEVCGEVARWIEVFYNRQRRHSALGFIPPVQFEQDHARPVRSVGNQQVA</sequence>